<gene>
    <name evidence="9" type="ORF">AA2016_6563</name>
    <name evidence="10" type="ORF">FHS67_005000</name>
</gene>
<feature type="transmembrane region" description="Helical" evidence="7">
    <location>
        <begin position="199"/>
        <end position="224"/>
    </location>
</feature>
<dbReference type="Proteomes" id="UP000075755">
    <property type="component" value="Plasmid pAA04"/>
</dbReference>
<dbReference type="AlphaFoldDB" id="A0AAC8YW08"/>
<evidence type="ECO:0000256" key="3">
    <source>
        <dbReference type="ARBA" id="ARBA00022475"/>
    </source>
</evidence>
<dbReference type="Pfam" id="PF00528">
    <property type="entry name" value="BPD_transp_1"/>
    <property type="match status" value="1"/>
</dbReference>
<dbReference type="PROSITE" id="PS50928">
    <property type="entry name" value="ABC_TM1"/>
    <property type="match status" value="1"/>
</dbReference>
<dbReference type="EMBL" id="CP015009">
    <property type="protein sequence ID" value="AMS45453.1"/>
    <property type="molecule type" value="Genomic_DNA"/>
</dbReference>
<dbReference type="PANTHER" id="PTHR43386">
    <property type="entry name" value="OLIGOPEPTIDE TRANSPORT SYSTEM PERMEASE PROTEIN APPC"/>
    <property type="match status" value="1"/>
</dbReference>
<name>A0AAC8YW08_AMIAI</name>
<dbReference type="InterPro" id="IPR050366">
    <property type="entry name" value="BP-dependent_transpt_permease"/>
</dbReference>
<dbReference type="SUPFAM" id="SSF161098">
    <property type="entry name" value="MetI-like"/>
    <property type="match status" value="1"/>
</dbReference>
<keyword evidence="3" id="KW-1003">Cell membrane</keyword>
<dbReference type="Gene3D" id="1.10.3720.10">
    <property type="entry name" value="MetI-like"/>
    <property type="match status" value="1"/>
</dbReference>
<sequence>MSLHIAKTRFLSLRSTVSGRSTLLFGLTLFIAIFGVALFAPYLGTRDPAVVSIVNRLAAPSDQFWFGTDALGRDVYSRVLYGSRVSLIVGFSVALAVTVGGTALGLLAGFVRSADGIMMRIMDAVMSIPPMLLAIALVALLGPSVPNVIIAIALADLPRMARLVRSVVLTLRDLPFVEAAKLSGTSTSAIMLRHILPNALAPIAVQATYVFAAAVLIEAALSFIGAGTPSGTPSWGNIIAEARSLWQVKPHLVFVPAAFLSITVLSVNLIGDGVRDVLDPRNASGVQR</sequence>
<dbReference type="CDD" id="cd06261">
    <property type="entry name" value="TM_PBP2"/>
    <property type="match status" value="1"/>
</dbReference>
<feature type="transmembrane region" description="Helical" evidence="7">
    <location>
        <begin position="252"/>
        <end position="271"/>
    </location>
</feature>
<dbReference type="Proteomes" id="UP000577697">
    <property type="component" value="Unassembled WGS sequence"/>
</dbReference>
<accession>A0AAC8YW08</accession>
<feature type="transmembrane region" description="Helical" evidence="7">
    <location>
        <begin position="21"/>
        <end position="43"/>
    </location>
</feature>
<geneLocation type="plasmid" evidence="9 11">
    <name>pAA04</name>
</geneLocation>
<dbReference type="RefSeq" id="WP_067970112.1">
    <property type="nucleotide sequence ID" value="NZ_CP015009.1"/>
</dbReference>
<evidence type="ECO:0000256" key="4">
    <source>
        <dbReference type="ARBA" id="ARBA00022692"/>
    </source>
</evidence>
<reference evidence="10 12" key="2">
    <citation type="submission" date="2020-08" db="EMBL/GenBank/DDBJ databases">
        <title>Genomic Encyclopedia of Type Strains, Phase IV (KMG-IV): sequencing the most valuable type-strain genomes for metagenomic binning, comparative biology and taxonomic classification.</title>
        <authorList>
            <person name="Goeker M."/>
        </authorList>
    </citation>
    <scope>NUCLEOTIDE SEQUENCE [LARGE SCALE GENOMIC DNA]</scope>
    <source>
        <strain evidence="10 12">DSM 10368</strain>
    </source>
</reference>
<keyword evidence="2 7" id="KW-0813">Transport</keyword>
<evidence type="ECO:0000256" key="1">
    <source>
        <dbReference type="ARBA" id="ARBA00004651"/>
    </source>
</evidence>
<evidence type="ECO:0000313" key="11">
    <source>
        <dbReference type="Proteomes" id="UP000075755"/>
    </source>
</evidence>
<comment type="subcellular location">
    <subcellularLocation>
        <location evidence="1 7">Cell membrane</location>
        <topology evidence="1 7">Multi-pass membrane protein</topology>
    </subcellularLocation>
</comment>
<dbReference type="GO" id="GO:0055085">
    <property type="term" value="P:transmembrane transport"/>
    <property type="evidence" value="ECO:0007669"/>
    <property type="project" value="InterPro"/>
</dbReference>
<feature type="transmembrane region" description="Helical" evidence="7">
    <location>
        <begin position="132"/>
        <end position="154"/>
    </location>
</feature>
<evidence type="ECO:0000256" key="7">
    <source>
        <dbReference type="RuleBase" id="RU363032"/>
    </source>
</evidence>
<dbReference type="GO" id="GO:0005886">
    <property type="term" value="C:plasma membrane"/>
    <property type="evidence" value="ECO:0007669"/>
    <property type="project" value="UniProtKB-SubCell"/>
</dbReference>
<keyword evidence="9" id="KW-0614">Plasmid</keyword>
<evidence type="ECO:0000256" key="5">
    <source>
        <dbReference type="ARBA" id="ARBA00022989"/>
    </source>
</evidence>
<comment type="similarity">
    <text evidence="7">Belongs to the binding-protein-dependent transport system permease family.</text>
</comment>
<feature type="transmembrane region" description="Helical" evidence="7">
    <location>
        <begin position="87"/>
        <end position="111"/>
    </location>
</feature>
<feature type="domain" description="ABC transmembrane type-1" evidence="8">
    <location>
        <begin position="87"/>
        <end position="271"/>
    </location>
</feature>
<evidence type="ECO:0000313" key="12">
    <source>
        <dbReference type="Proteomes" id="UP000577697"/>
    </source>
</evidence>
<evidence type="ECO:0000256" key="6">
    <source>
        <dbReference type="ARBA" id="ARBA00023136"/>
    </source>
</evidence>
<protein>
    <submittedName>
        <fullName evidence="9">Peptide ABC transporter permease</fullName>
    </submittedName>
    <submittedName>
        <fullName evidence="10">Peptide/nickel transport system permease protein</fullName>
    </submittedName>
</protein>
<dbReference type="EMBL" id="JACICB010000021">
    <property type="protein sequence ID" value="MBB3708660.1"/>
    <property type="molecule type" value="Genomic_DNA"/>
</dbReference>
<keyword evidence="12" id="KW-1185">Reference proteome</keyword>
<proteinExistence type="inferred from homology"/>
<dbReference type="KEGG" id="aak:AA2016_6563"/>
<organism evidence="9 11">
    <name type="scientific">Aminobacter aminovorans</name>
    <name type="common">Chelatobacter heintzii</name>
    <dbReference type="NCBI Taxonomy" id="83263"/>
    <lineage>
        <taxon>Bacteria</taxon>
        <taxon>Pseudomonadati</taxon>
        <taxon>Pseudomonadota</taxon>
        <taxon>Alphaproteobacteria</taxon>
        <taxon>Hyphomicrobiales</taxon>
        <taxon>Phyllobacteriaceae</taxon>
        <taxon>Aminobacter</taxon>
    </lineage>
</organism>
<dbReference type="InterPro" id="IPR035906">
    <property type="entry name" value="MetI-like_sf"/>
</dbReference>
<dbReference type="PANTHER" id="PTHR43386:SF6">
    <property type="entry name" value="ABC TRANSPORTER PERMEASE PROTEIN"/>
    <property type="match status" value="1"/>
</dbReference>
<reference evidence="9 11" key="1">
    <citation type="submission" date="2016-03" db="EMBL/GenBank/DDBJ databases">
        <title>Complete genome of Aminobacter aminovorans KCTC 2477.</title>
        <authorList>
            <person name="Kim K.M."/>
        </authorList>
    </citation>
    <scope>NUCLEOTIDE SEQUENCE [LARGE SCALE GENOMIC DNA]</scope>
    <source>
        <strain evidence="9 11">KCTC 2477</strain>
        <plasmid evidence="9 11">pAA04</plasmid>
    </source>
</reference>
<evidence type="ECO:0000313" key="9">
    <source>
        <dbReference type="EMBL" id="AMS45453.1"/>
    </source>
</evidence>
<evidence type="ECO:0000313" key="10">
    <source>
        <dbReference type="EMBL" id="MBB3708660.1"/>
    </source>
</evidence>
<evidence type="ECO:0000256" key="2">
    <source>
        <dbReference type="ARBA" id="ARBA00022448"/>
    </source>
</evidence>
<keyword evidence="5 7" id="KW-1133">Transmembrane helix</keyword>
<dbReference type="InterPro" id="IPR000515">
    <property type="entry name" value="MetI-like"/>
</dbReference>
<evidence type="ECO:0000259" key="8">
    <source>
        <dbReference type="PROSITE" id="PS50928"/>
    </source>
</evidence>
<keyword evidence="6 7" id="KW-0472">Membrane</keyword>
<keyword evidence="4 7" id="KW-0812">Transmembrane</keyword>